<evidence type="ECO:0000313" key="1">
    <source>
        <dbReference type="EMBL" id="BAJ28201.1"/>
    </source>
</evidence>
<dbReference type="PATRIC" id="fig|452652.3.peg.2391"/>
<keyword evidence="2" id="KW-1185">Reference proteome</keyword>
<gene>
    <name evidence="1" type="ordered locus">KSE_23840</name>
</gene>
<dbReference type="KEGG" id="ksk:KSE_23840"/>
<reference evidence="1 2" key="1">
    <citation type="journal article" date="2010" name="DNA Res.">
        <title>Genome sequence of Kitasatospora setae NBRC 14216T: an evolutionary snapshot of the family Streptomycetaceae.</title>
        <authorList>
            <person name="Ichikawa N."/>
            <person name="Oguchi A."/>
            <person name="Ikeda H."/>
            <person name="Ishikawa J."/>
            <person name="Kitani S."/>
            <person name="Watanabe Y."/>
            <person name="Nakamura S."/>
            <person name="Katano Y."/>
            <person name="Kishi E."/>
            <person name="Sasagawa M."/>
            <person name="Ankai A."/>
            <person name="Fukui S."/>
            <person name="Hashimoto Y."/>
            <person name="Kamata S."/>
            <person name="Otoguro M."/>
            <person name="Tanikawa S."/>
            <person name="Nihira T."/>
            <person name="Horinouchi S."/>
            <person name="Ohnishi Y."/>
            <person name="Hayakawa M."/>
            <person name="Kuzuyama T."/>
            <person name="Arisawa A."/>
            <person name="Nomoto F."/>
            <person name="Miura H."/>
            <person name="Takahashi Y."/>
            <person name="Fujita N."/>
        </authorList>
    </citation>
    <scope>NUCLEOTIDE SEQUENCE [LARGE SCALE GENOMIC DNA]</scope>
    <source>
        <strain evidence="2">ATCC 33774 / DSM 43861 / JCM 3304 / KCC A-0304 / NBRC 14216 / KM-6054</strain>
    </source>
</reference>
<dbReference type="Proteomes" id="UP000007076">
    <property type="component" value="Chromosome"/>
</dbReference>
<organism evidence="1 2">
    <name type="scientific">Kitasatospora setae (strain ATCC 33774 / DSM 43861 / JCM 3304 / KCC A-0304 / NBRC 14216 / KM-6054)</name>
    <name type="common">Streptomyces setae</name>
    <dbReference type="NCBI Taxonomy" id="452652"/>
    <lineage>
        <taxon>Bacteria</taxon>
        <taxon>Bacillati</taxon>
        <taxon>Actinomycetota</taxon>
        <taxon>Actinomycetes</taxon>
        <taxon>Kitasatosporales</taxon>
        <taxon>Streptomycetaceae</taxon>
        <taxon>Kitasatospora</taxon>
    </lineage>
</organism>
<sequence length="251" mass="27938">MSGRIRPIRLPGSAVVIRYADASGVERLADVEAAKGVDFENALPIRAIPSYAGQRHTPGTYWSASGDRHVRYESHLESRWLKIIDQAPDTAVFVSQAMELSGNDRDGSWRHVPDIWVRRVDGSVRLVDVKAAWLLDRPDVVRQRDRTALVCERLGWDYEMVGEPDKQIAANVEWLAGYRRPLGAGAALVQPLLSLAAQPVSIAALTGFQAVPELARSVVFHLMWGNRLSFDITRPIRDTTLVRAQEHGGDR</sequence>
<dbReference type="EMBL" id="AP010968">
    <property type="protein sequence ID" value="BAJ28201.1"/>
    <property type="molecule type" value="Genomic_DNA"/>
</dbReference>
<evidence type="ECO:0008006" key="3">
    <source>
        <dbReference type="Google" id="ProtNLM"/>
    </source>
</evidence>
<protein>
    <recommendedName>
        <fullName evidence="3">TnsA endonuclease N-terminal domain-containing protein</fullName>
    </recommendedName>
</protein>
<dbReference type="STRING" id="452652.KSE_23840"/>
<dbReference type="AlphaFoldDB" id="E4NAH0"/>
<dbReference type="NCBIfam" id="NF033179">
    <property type="entry name" value="TnsA_like_Actin"/>
    <property type="match status" value="1"/>
</dbReference>
<accession>E4NAH0</accession>
<dbReference type="InterPro" id="IPR048000">
    <property type="entry name" value="TnsA-like"/>
</dbReference>
<proteinExistence type="predicted"/>
<evidence type="ECO:0000313" key="2">
    <source>
        <dbReference type="Proteomes" id="UP000007076"/>
    </source>
</evidence>
<dbReference type="HOGENOM" id="CLU_076597_0_0_11"/>
<name>E4NAH0_KITSK</name>
<dbReference type="eggNOG" id="ENOG50332IR">
    <property type="taxonomic scope" value="Bacteria"/>
</dbReference>